<accession>A0AB34HI79</accession>
<dbReference type="Proteomes" id="UP001159641">
    <property type="component" value="Unassembled WGS sequence"/>
</dbReference>
<evidence type="ECO:0000313" key="4">
    <source>
        <dbReference type="Proteomes" id="UP001159641"/>
    </source>
</evidence>
<dbReference type="EMBL" id="JAIQCJ010001330">
    <property type="protein sequence ID" value="KAJ8790705.1"/>
    <property type="molecule type" value="Genomic_DNA"/>
</dbReference>
<dbReference type="Pfam" id="PF10630">
    <property type="entry name" value="DUF2476"/>
    <property type="match status" value="1"/>
</dbReference>
<evidence type="ECO:0000313" key="3">
    <source>
        <dbReference type="EMBL" id="KAJ8790705.1"/>
    </source>
</evidence>
<evidence type="ECO:0000256" key="1">
    <source>
        <dbReference type="ARBA" id="ARBA00009113"/>
    </source>
</evidence>
<feature type="region of interest" description="Disordered" evidence="2">
    <location>
        <begin position="1"/>
        <end position="108"/>
    </location>
</feature>
<dbReference type="InterPro" id="IPR018903">
    <property type="entry name" value="PRR23"/>
</dbReference>
<protein>
    <recommendedName>
        <fullName evidence="5">Proline-rich protein 23C</fullName>
    </recommendedName>
</protein>
<gene>
    <name evidence="3" type="ORF">J1605_021133</name>
</gene>
<dbReference type="AlphaFoldDB" id="A0AB34HI79"/>
<feature type="compositionally biased region" description="Low complexity" evidence="2">
    <location>
        <begin position="62"/>
        <end position="71"/>
    </location>
</feature>
<keyword evidence="4" id="KW-1185">Reference proteome</keyword>
<evidence type="ECO:0008006" key="5">
    <source>
        <dbReference type="Google" id="ProtNLM"/>
    </source>
</evidence>
<feature type="compositionally biased region" description="Basic and acidic residues" evidence="2">
    <location>
        <begin position="267"/>
        <end position="279"/>
    </location>
</feature>
<evidence type="ECO:0000256" key="2">
    <source>
        <dbReference type="SAM" id="MobiDB-lite"/>
    </source>
</evidence>
<dbReference type="PANTHER" id="PTHR31813:SF19">
    <property type="entry name" value="PROLINE RICH 23C"/>
    <property type="match status" value="1"/>
</dbReference>
<proteinExistence type="inferred from homology"/>
<reference evidence="3 4" key="1">
    <citation type="submission" date="2022-11" db="EMBL/GenBank/DDBJ databases">
        <title>Whole genome sequence of Eschrichtius robustus ER-17-0199.</title>
        <authorList>
            <person name="Bruniche-Olsen A."/>
            <person name="Black A.N."/>
            <person name="Fields C.J."/>
            <person name="Walden K."/>
            <person name="Dewoody J.A."/>
        </authorList>
    </citation>
    <scope>NUCLEOTIDE SEQUENCE [LARGE SCALE GENOMIC DNA]</scope>
    <source>
        <strain evidence="3">ER-17-0199</strain>
        <tissue evidence="3">Blubber</tissue>
    </source>
</reference>
<comment type="similarity">
    <text evidence="1">Belongs to the PRR23 family.</text>
</comment>
<comment type="caution">
    <text evidence="3">The sequence shown here is derived from an EMBL/GenBank/DDBJ whole genome shotgun (WGS) entry which is preliminary data.</text>
</comment>
<sequence>MRDPERRPQSSEGSSLVPQSCAPPPCVGLTCQTDLSLPAVPSPSSPSARPQARGDIEKMGSRPRSPSASPADRWGPQPGGPGPAKRRRTEEPAGPESKSKAAPSLDNLTWPPTADTLIFVVVLPTGCALHVPLDDVDLLLEPEPTSVRQVSLGDRILMLVPEALLGSGVEGPWGQGLGRGAFLSAPGEYMALEPGVVRAAAPEFACQEEVNEEEADADADFLPAGTDAAAVSVAGLRPSAGCMSGFDLLGLVSEPSPRAPNTSSERGSPHHDDNLDLHLPEPFPDSPLQPLPPSPSPGPHQRPQRPHGPPRKARRCLFPESTASHNSWPTERAAGESLLILAVCTLHTP</sequence>
<feature type="compositionally biased region" description="Pro residues" evidence="2">
    <location>
        <begin position="281"/>
        <end position="300"/>
    </location>
</feature>
<feature type="compositionally biased region" description="Basic residues" evidence="2">
    <location>
        <begin position="302"/>
        <end position="315"/>
    </location>
</feature>
<feature type="region of interest" description="Disordered" evidence="2">
    <location>
        <begin position="253"/>
        <end position="331"/>
    </location>
</feature>
<organism evidence="3 4">
    <name type="scientific">Eschrichtius robustus</name>
    <name type="common">California gray whale</name>
    <name type="synonym">Eschrichtius gibbosus</name>
    <dbReference type="NCBI Taxonomy" id="9764"/>
    <lineage>
        <taxon>Eukaryota</taxon>
        <taxon>Metazoa</taxon>
        <taxon>Chordata</taxon>
        <taxon>Craniata</taxon>
        <taxon>Vertebrata</taxon>
        <taxon>Euteleostomi</taxon>
        <taxon>Mammalia</taxon>
        <taxon>Eutheria</taxon>
        <taxon>Laurasiatheria</taxon>
        <taxon>Artiodactyla</taxon>
        <taxon>Whippomorpha</taxon>
        <taxon>Cetacea</taxon>
        <taxon>Mysticeti</taxon>
        <taxon>Eschrichtiidae</taxon>
        <taxon>Eschrichtius</taxon>
    </lineage>
</organism>
<name>A0AB34HI79_ESCRO</name>
<dbReference type="PANTHER" id="PTHR31813">
    <property type="entry name" value="PROLINE-RICH PROTEIN 23B"/>
    <property type="match status" value="1"/>
</dbReference>